<keyword evidence="1" id="KW-1133">Transmembrane helix</keyword>
<dbReference type="OrthoDB" id="7466307at2"/>
<dbReference type="RefSeq" id="WP_139165881.1">
    <property type="nucleotide sequence ID" value="NZ_FMVT01000002.1"/>
</dbReference>
<gene>
    <name evidence="2" type="ORF">SAMN05660710_00746</name>
</gene>
<dbReference type="AlphaFoldDB" id="A0A1G5DC28"/>
<protein>
    <recommendedName>
        <fullName evidence="4">GAF domain-containing protein</fullName>
    </recommendedName>
</protein>
<keyword evidence="1" id="KW-0472">Membrane</keyword>
<evidence type="ECO:0000256" key="1">
    <source>
        <dbReference type="SAM" id="Phobius"/>
    </source>
</evidence>
<dbReference type="Proteomes" id="UP000199502">
    <property type="component" value="Unassembled WGS sequence"/>
</dbReference>
<keyword evidence="1" id="KW-0812">Transmembrane</keyword>
<feature type="transmembrane region" description="Helical" evidence="1">
    <location>
        <begin position="57"/>
        <end position="84"/>
    </location>
</feature>
<organism evidence="2 3">
    <name type="scientific">Paracoccus tibetensis</name>
    <dbReference type="NCBI Taxonomy" id="336292"/>
    <lineage>
        <taxon>Bacteria</taxon>
        <taxon>Pseudomonadati</taxon>
        <taxon>Pseudomonadota</taxon>
        <taxon>Alphaproteobacteria</taxon>
        <taxon>Rhodobacterales</taxon>
        <taxon>Paracoccaceae</taxon>
        <taxon>Paracoccus</taxon>
    </lineage>
</organism>
<proteinExistence type="predicted"/>
<evidence type="ECO:0000313" key="3">
    <source>
        <dbReference type="Proteomes" id="UP000199502"/>
    </source>
</evidence>
<evidence type="ECO:0000313" key="2">
    <source>
        <dbReference type="EMBL" id="SCY12166.1"/>
    </source>
</evidence>
<sequence>MSHIAELPPRDMIAPDADGGSFLRGFVGSAVLLLAIDAVEPLFFGPGYFSGLTYHPFWIVILLAAVQHGLFVGLSVVGLATLLMDWPARPLGVDITAHYADVATAPAQWLLVALVVGLYRQHQLRQERMVRQAADRLQQVNQTLTDEIRRLDAYVVQTERMVAIAGSAPNSAMLAALDALARADAARRQDAFVAAARLCLPAPGAWLALEDGAFTLAAATQPEMRPPALSSEDVARDADWHTLPLDPPALGAAVMVDEALAGLILVQAPAAEAAGYEVAMDALRRALQDSLRAERHRPVLRLERPNRLLTYVRG</sequence>
<feature type="transmembrane region" description="Helical" evidence="1">
    <location>
        <begin position="22"/>
        <end position="45"/>
    </location>
</feature>
<evidence type="ECO:0008006" key="4">
    <source>
        <dbReference type="Google" id="ProtNLM"/>
    </source>
</evidence>
<dbReference type="STRING" id="336292.SAMN05660710_00746"/>
<name>A0A1G5DC28_9RHOB</name>
<dbReference type="EMBL" id="FMVT01000002">
    <property type="protein sequence ID" value="SCY12166.1"/>
    <property type="molecule type" value="Genomic_DNA"/>
</dbReference>
<accession>A0A1G5DC28</accession>
<keyword evidence="3" id="KW-1185">Reference proteome</keyword>
<reference evidence="2 3" key="1">
    <citation type="submission" date="2016-10" db="EMBL/GenBank/DDBJ databases">
        <authorList>
            <person name="de Groot N.N."/>
        </authorList>
    </citation>
    <scope>NUCLEOTIDE SEQUENCE [LARGE SCALE GENOMIC DNA]</scope>
    <source>
        <strain evidence="2 3">CGMCC 1.8925</strain>
    </source>
</reference>